<dbReference type="AlphaFoldDB" id="A0A839UJB8"/>
<dbReference type="SUPFAM" id="SSF54373">
    <property type="entry name" value="FAD-linked reductases, C-terminal domain"/>
    <property type="match status" value="1"/>
</dbReference>
<reference evidence="9 10" key="1">
    <citation type="submission" date="2020-08" db="EMBL/GenBank/DDBJ databases">
        <title>Genomic Encyclopedia of Type Strains, Phase III (KMG-III): the genomes of soil and plant-associated and newly described type strains.</title>
        <authorList>
            <person name="Whitman W."/>
        </authorList>
    </citation>
    <scope>NUCLEOTIDE SEQUENCE [LARGE SCALE GENOMIC DNA]</scope>
    <source>
        <strain evidence="9 10">CECT 8571</strain>
    </source>
</reference>
<protein>
    <submittedName>
        <fullName evidence="9">Choline dehydrogenase-like flavoprotein</fullName>
    </submittedName>
</protein>
<comment type="similarity">
    <text evidence="2 6">Belongs to the GMC oxidoreductase family.</text>
</comment>
<dbReference type="PROSITE" id="PS00623">
    <property type="entry name" value="GMC_OXRED_1"/>
    <property type="match status" value="1"/>
</dbReference>
<keyword evidence="3 6" id="KW-0285">Flavoprotein</keyword>
<accession>A0A839UJB8</accession>
<keyword evidence="10" id="KW-1185">Reference proteome</keyword>
<feature type="domain" description="Glucose-methanol-choline oxidoreductase N-terminal" evidence="8">
    <location>
        <begin position="255"/>
        <end position="269"/>
    </location>
</feature>
<dbReference type="GO" id="GO:0016614">
    <property type="term" value="F:oxidoreductase activity, acting on CH-OH group of donors"/>
    <property type="evidence" value="ECO:0007669"/>
    <property type="project" value="InterPro"/>
</dbReference>
<dbReference type="GO" id="GO:0050660">
    <property type="term" value="F:flavin adenine dinucleotide binding"/>
    <property type="evidence" value="ECO:0007669"/>
    <property type="project" value="InterPro"/>
</dbReference>
<sequence length="537" mass="57990">MSKPYDYVIVGGGSAGCVLANRLSADGVTQVCLLEAGGSDRNLVIDTPTGVIAAVAGGLFNWNYQTKVQPTQGNRQIYCPRGKVLGGSSSINSMLYVRGQPEDYDRWAAEGCEGWDWASVLPYFKKAQHQERGADDYHGTGGPLNVADLRHKHPLCEAFRAAAIEAGLPANDDFNGPSQAGVGWFQATQKGGKRCSAAVAYVHPVLAERRNLTVITGAHTRRIIFDGKRAVGVDYEVSERLHRALASREVILSAGAFGSPQLLLLSGIGPQHKLAPHGIEQIHPLPGVGENLQEHVDVLVVAKDKTARSWAVLRPRHLLRCVGALLRYCWRQDGMLASTIAEVGAFFKSDAALATPDLQLHMTPLAMADHGRYLPYYLHYGLTIHVTLLRPHSRGNLTLASADPLAPPCIDLNMLSDERDLMPMVAGVRKVRDILRQPALRHCVDGELRPGATLTTDAELATFVRMEANHIYHPSGTCKMGCDSMAVVDPQLRVHGVEGLRVVDASVMPSLISGNTNAPTIMLAEKAADLILGEAAQ</sequence>
<feature type="binding site" evidence="5">
    <location>
        <position position="84"/>
    </location>
    <ligand>
        <name>FAD</name>
        <dbReference type="ChEBI" id="CHEBI:57692"/>
    </ligand>
</feature>
<dbReference type="PROSITE" id="PS51257">
    <property type="entry name" value="PROKAR_LIPOPROTEIN"/>
    <property type="match status" value="1"/>
</dbReference>
<dbReference type="Pfam" id="PF00732">
    <property type="entry name" value="GMC_oxred_N"/>
    <property type="match status" value="1"/>
</dbReference>
<comment type="cofactor">
    <cofactor evidence="1 5">
        <name>FAD</name>
        <dbReference type="ChEBI" id="CHEBI:57692"/>
    </cofactor>
</comment>
<evidence type="ECO:0000256" key="5">
    <source>
        <dbReference type="PIRSR" id="PIRSR000137-2"/>
    </source>
</evidence>
<dbReference type="InterPro" id="IPR036188">
    <property type="entry name" value="FAD/NAD-bd_sf"/>
</dbReference>
<feature type="domain" description="Glucose-methanol-choline oxidoreductase N-terminal" evidence="7">
    <location>
        <begin position="82"/>
        <end position="105"/>
    </location>
</feature>
<evidence type="ECO:0000313" key="10">
    <source>
        <dbReference type="Proteomes" id="UP000559987"/>
    </source>
</evidence>
<evidence type="ECO:0000256" key="6">
    <source>
        <dbReference type="RuleBase" id="RU003968"/>
    </source>
</evidence>
<dbReference type="InterPro" id="IPR012132">
    <property type="entry name" value="GMC_OxRdtase"/>
</dbReference>
<dbReference type="Pfam" id="PF05199">
    <property type="entry name" value="GMC_oxred_C"/>
    <property type="match status" value="1"/>
</dbReference>
<keyword evidence="4 5" id="KW-0274">FAD</keyword>
<evidence type="ECO:0000256" key="1">
    <source>
        <dbReference type="ARBA" id="ARBA00001974"/>
    </source>
</evidence>
<dbReference type="RefSeq" id="WP_183907212.1">
    <property type="nucleotide sequence ID" value="NZ_JACHXZ010000001.1"/>
</dbReference>
<gene>
    <name evidence="9" type="ORF">FHS30_000037</name>
</gene>
<dbReference type="PIRSF" id="PIRSF000137">
    <property type="entry name" value="Alcohol_oxidase"/>
    <property type="match status" value="1"/>
</dbReference>
<comment type="caution">
    <text evidence="9">The sequence shown here is derived from an EMBL/GenBank/DDBJ whole genome shotgun (WGS) entry which is preliminary data.</text>
</comment>
<dbReference type="PROSITE" id="PS00624">
    <property type="entry name" value="GMC_OXRED_2"/>
    <property type="match status" value="1"/>
</dbReference>
<dbReference type="Gene3D" id="3.30.560.10">
    <property type="entry name" value="Glucose Oxidase, domain 3"/>
    <property type="match status" value="1"/>
</dbReference>
<dbReference type="NCBIfam" id="NF002550">
    <property type="entry name" value="PRK02106.1"/>
    <property type="match status" value="1"/>
</dbReference>
<evidence type="ECO:0000313" key="9">
    <source>
        <dbReference type="EMBL" id="MBB3166861.1"/>
    </source>
</evidence>
<evidence type="ECO:0000256" key="3">
    <source>
        <dbReference type="ARBA" id="ARBA00022630"/>
    </source>
</evidence>
<evidence type="ECO:0000256" key="4">
    <source>
        <dbReference type="ARBA" id="ARBA00022827"/>
    </source>
</evidence>
<evidence type="ECO:0000259" key="7">
    <source>
        <dbReference type="PROSITE" id="PS00623"/>
    </source>
</evidence>
<organism evidence="9 10">
    <name type="scientific">Simiduia aestuariiviva</name>
    <dbReference type="NCBI Taxonomy" id="1510459"/>
    <lineage>
        <taxon>Bacteria</taxon>
        <taxon>Pseudomonadati</taxon>
        <taxon>Pseudomonadota</taxon>
        <taxon>Gammaproteobacteria</taxon>
        <taxon>Cellvibrionales</taxon>
        <taxon>Cellvibrionaceae</taxon>
        <taxon>Simiduia</taxon>
    </lineage>
</organism>
<dbReference type="SUPFAM" id="SSF51905">
    <property type="entry name" value="FAD/NAD(P)-binding domain"/>
    <property type="match status" value="1"/>
</dbReference>
<dbReference type="Proteomes" id="UP000559987">
    <property type="component" value="Unassembled WGS sequence"/>
</dbReference>
<dbReference type="InterPro" id="IPR000172">
    <property type="entry name" value="GMC_OxRdtase_N"/>
</dbReference>
<dbReference type="Gene3D" id="3.50.50.60">
    <property type="entry name" value="FAD/NAD(P)-binding domain"/>
    <property type="match status" value="1"/>
</dbReference>
<name>A0A839UJB8_9GAMM</name>
<proteinExistence type="inferred from homology"/>
<evidence type="ECO:0000259" key="8">
    <source>
        <dbReference type="PROSITE" id="PS00624"/>
    </source>
</evidence>
<evidence type="ECO:0000256" key="2">
    <source>
        <dbReference type="ARBA" id="ARBA00010790"/>
    </source>
</evidence>
<dbReference type="PANTHER" id="PTHR11552">
    <property type="entry name" value="GLUCOSE-METHANOL-CHOLINE GMC OXIDOREDUCTASE"/>
    <property type="match status" value="1"/>
</dbReference>
<dbReference type="PANTHER" id="PTHR11552:SF147">
    <property type="entry name" value="CHOLINE DEHYDROGENASE, MITOCHONDRIAL"/>
    <property type="match status" value="1"/>
</dbReference>
<dbReference type="InterPro" id="IPR007867">
    <property type="entry name" value="GMC_OxRtase_C"/>
</dbReference>
<dbReference type="EMBL" id="JACHXZ010000001">
    <property type="protein sequence ID" value="MBB3166861.1"/>
    <property type="molecule type" value="Genomic_DNA"/>
</dbReference>